<keyword evidence="1" id="KW-0472">Membrane</keyword>
<protein>
    <submittedName>
        <fullName evidence="2">Uncharacterized protein</fullName>
    </submittedName>
</protein>
<accession>A0A2G9ZAK2</accession>
<comment type="caution">
    <text evidence="2">The sequence shown here is derived from an EMBL/GenBank/DDBJ whole genome shotgun (WGS) entry which is preliminary data.</text>
</comment>
<reference evidence="2 3" key="1">
    <citation type="submission" date="2017-09" db="EMBL/GenBank/DDBJ databases">
        <title>Depth-based differentiation of microbial function through sediment-hosted aquifers and enrichment of novel symbionts in the deep terrestrial subsurface.</title>
        <authorList>
            <person name="Probst A.J."/>
            <person name="Ladd B."/>
            <person name="Jarett J.K."/>
            <person name="Geller-Mcgrath D.E."/>
            <person name="Sieber C.M."/>
            <person name="Emerson J.B."/>
            <person name="Anantharaman K."/>
            <person name="Thomas B.C."/>
            <person name="Malmstrom R."/>
            <person name="Stieglmeier M."/>
            <person name="Klingl A."/>
            <person name="Woyke T."/>
            <person name="Ryan C.M."/>
            <person name="Banfield J.F."/>
        </authorList>
    </citation>
    <scope>NUCLEOTIDE SEQUENCE [LARGE SCALE GENOMIC DNA]</scope>
    <source>
        <strain evidence="2">CG23_combo_of_CG06-09_8_20_14_all_54_14</strain>
    </source>
</reference>
<name>A0A2G9ZAK2_9BACT</name>
<organism evidence="2 3">
    <name type="scientific">Candidatus Jorgensenbacteria bacterium CG23_combo_of_CG06-09_8_20_14_all_54_14</name>
    <dbReference type="NCBI Taxonomy" id="1974595"/>
    <lineage>
        <taxon>Bacteria</taxon>
        <taxon>Candidatus Joergenseniibacteriota</taxon>
    </lineage>
</organism>
<gene>
    <name evidence="2" type="ORF">COX26_00210</name>
</gene>
<dbReference type="AlphaFoldDB" id="A0A2G9ZAK2"/>
<proteinExistence type="predicted"/>
<keyword evidence="1" id="KW-0812">Transmembrane</keyword>
<dbReference type="Proteomes" id="UP000228812">
    <property type="component" value="Unassembled WGS sequence"/>
</dbReference>
<feature type="transmembrane region" description="Helical" evidence="1">
    <location>
        <begin position="13"/>
        <end position="30"/>
    </location>
</feature>
<dbReference type="EMBL" id="PCRZ01000004">
    <property type="protein sequence ID" value="PIP30154.1"/>
    <property type="molecule type" value="Genomic_DNA"/>
</dbReference>
<evidence type="ECO:0000313" key="2">
    <source>
        <dbReference type="EMBL" id="PIP30154.1"/>
    </source>
</evidence>
<evidence type="ECO:0000256" key="1">
    <source>
        <dbReference type="SAM" id="Phobius"/>
    </source>
</evidence>
<sequence>MNEEHNKFMEVEMLLGGLFTLGVDGICFLIDWTGVCLAIAPIIQGFTTFVMWMWFKSKGDPGALSVGRQVAKYASNMLPLLPTTLIAFAVEVYLHNHPEKFGAIQKVAALKSASGAAKAAEGGTIKKALAARKAYREKLAGGEQAAPEDVAFAS</sequence>
<keyword evidence="1" id="KW-1133">Transmembrane helix</keyword>
<evidence type="ECO:0000313" key="3">
    <source>
        <dbReference type="Proteomes" id="UP000228812"/>
    </source>
</evidence>